<gene>
    <name evidence="11" type="ORF">ABEB36_000088</name>
</gene>
<dbReference type="PANTHER" id="PTHR12308">
    <property type="entry name" value="ANOCTAMIN"/>
    <property type="match status" value="1"/>
</dbReference>
<dbReference type="Proteomes" id="UP001566132">
    <property type="component" value="Unassembled WGS sequence"/>
</dbReference>
<keyword evidence="3" id="KW-1003">Cell membrane</keyword>
<dbReference type="InterPro" id="IPR007632">
    <property type="entry name" value="Anoctamin"/>
</dbReference>
<evidence type="ECO:0000256" key="1">
    <source>
        <dbReference type="ARBA" id="ARBA00004651"/>
    </source>
</evidence>
<feature type="domain" description="Anoctamin transmembrane" evidence="9">
    <location>
        <begin position="209"/>
        <end position="670"/>
    </location>
</feature>
<evidence type="ECO:0000256" key="3">
    <source>
        <dbReference type="ARBA" id="ARBA00022475"/>
    </source>
</evidence>
<comment type="caution">
    <text evidence="11">The sequence shown here is derived from an EMBL/GenBank/DDBJ whole genome shotgun (WGS) entry which is preliminary data.</text>
</comment>
<protein>
    <recommendedName>
        <fullName evidence="8">Anoctamin</fullName>
    </recommendedName>
</protein>
<organism evidence="11 12">
    <name type="scientific">Hypothenemus hampei</name>
    <name type="common">Coffee berry borer</name>
    <dbReference type="NCBI Taxonomy" id="57062"/>
    <lineage>
        <taxon>Eukaryota</taxon>
        <taxon>Metazoa</taxon>
        <taxon>Ecdysozoa</taxon>
        <taxon>Arthropoda</taxon>
        <taxon>Hexapoda</taxon>
        <taxon>Insecta</taxon>
        <taxon>Pterygota</taxon>
        <taxon>Neoptera</taxon>
        <taxon>Endopterygota</taxon>
        <taxon>Coleoptera</taxon>
        <taxon>Polyphaga</taxon>
        <taxon>Cucujiformia</taxon>
        <taxon>Curculionidae</taxon>
        <taxon>Scolytinae</taxon>
        <taxon>Hypothenemus</taxon>
    </lineage>
</organism>
<evidence type="ECO:0000259" key="10">
    <source>
        <dbReference type="Pfam" id="PF16178"/>
    </source>
</evidence>
<reference evidence="11 12" key="1">
    <citation type="submission" date="2024-05" db="EMBL/GenBank/DDBJ databases">
        <title>Genetic variation in Jamaican populations of the coffee berry borer (Hypothenemus hampei).</title>
        <authorList>
            <person name="Errbii M."/>
            <person name="Myrie A."/>
        </authorList>
    </citation>
    <scope>NUCLEOTIDE SEQUENCE [LARGE SCALE GENOMIC DNA]</scope>
    <source>
        <strain evidence="11">JA-Hopewell-2020-01-JO</strain>
        <tissue evidence="11">Whole body</tissue>
    </source>
</reference>
<evidence type="ECO:0000256" key="7">
    <source>
        <dbReference type="ARBA" id="ARBA00023180"/>
    </source>
</evidence>
<feature type="transmembrane region" description="Helical" evidence="8">
    <location>
        <begin position="227"/>
        <end position="247"/>
    </location>
</feature>
<keyword evidence="4 8" id="KW-0812">Transmembrane</keyword>
<dbReference type="InterPro" id="IPR049452">
    <property type="entry name" value="Anoctamin_TM"/>
</dbReference>
<evidence type="ECO:0000313" key="12">
    <source>
        <dbReference type="Proteomes" id="UP001566132"/>
    </source>
</evidence>
<feature type="transmembrane region" description="Helical" evidence="8">
    <location>
        <begin position="637"/>
        <end position="661"/>
    </location>
</feature>
<evidence type="ECO:0000256" key="5">
    <source>
        <dbReference type="ARBA" id="ARBA00022989"/>
    </source>
</evidence>
<keyword evidence="6 8" id="KW-0472">Membrane</keyword>
<evidence type="ECO:0000259" key="9">
    <source>
        <dbReference type="Pfam" id="PF04547"/>
    </source>
</evidence>
<feature type="transmembrane region" description="Helical" evidence="8">
    <location>
        <begin position="463"/>
        <end position="485"/>
    </location>
</feature>
<comment type="subcellular location">
    <subcellularLocation>
        <location evidence="1">Cell membrane</location>
        <topology evidence="1">Multi-pass membrane protein</topology>
    </subcellularLocation>
    <subcellularLocation>
        <location evidence="8">Membrane</location>
        <topology evidence="8">Multi-pass membrane protein</topology>
    </subcellularLocation>
</comment>
<evidence type="ECO:0000313" key="11">
    <source>
        <dbReference type="EMBL" id="KAL1516169.1"/>
    </source>
</evidence>
<evidence type="ECO:0000256" key="2">
    <source>
        <dbReference type="ARBA" id="ARBA00009671"/>
    </source>
</evidence>
<dbReference type="EMBL" id="JBDJPC010000001">
    <property type="protein sequence ID" value="KAL1516169.1"/>
    <property type="molecule type" value="Genomic_DNA"/>
</dbReference>
<sequence length="689" mass="79904">MSVHPTFKDGKRLIDFILVYKLSALVTEELETKFKRFISTIEILGLEYESESFTADEDVIFIKIHAPVKVILIYAEIFDIGLAYKNFEFRPYRKKPGTWFATPLTRPNIYDPIYTRAPEAFSGDIPNYIITSERIMVVNQILRRVVWGDRQSEYGLHRLIKYKILTDAFPLHDGNYQWTTTGPLNDRQLLAMYWGSFSCWHKKQPLNLIDKYFGTEYALYFAWVGMYIKYLIPAAVLSTLVLLYGFFTMYTDLNYQSHAICKTRIVMCPRCHFKQCPVEALSNSCYMANINYIFDNWCAVIFSAIMSLWATVFMELWQREESILEFQWNLKNVKHSLILRPEFIEVAKHKKYCPITDKMHPYIPKIKITTRYVVTIASLALLLFIVILATFGVMVYHVAVHEAMAKSYSFPIVTDRYRNMIGSFSGAILTGIFIFIFKAIYGKVAILLNDMENHRTQHSYNSAFIYKCYALAFANNYSAAFYIAFFKGKFYSYPGDLEQFNYLGGIQTDICDPTGCLIDLAILLIIIMIFRAIGSNFSQLFKPKLKKRMLQKTYKINDLNAIPQWENEYLLPKSEDFFMIEEYTDMVIQYGFVNFFIMGFPLAPILALLNNISELRVDALKVTKNFRRPIPVKVAGLGAWFAILQATTYIGVVTNALVIAFTSGFMEKVLYSNLYSKRDSYFNVTLSIE</sequence>
<name>A0ABD1FA77_HYPHA</name>
<dbReference type="Pfam" id="PF04547">
    <property type="entry name" value="Anoctamin"/>
    <property type="match status" value="1"/>
</dbReference>
<evidence type="ECO:0000256" key="8">
    <source>
        <dbReference type="RuleBase" id="RU280814"/>
    </source>
</evidence>
<feature type="transmembrane region" description="Helical" evidence="8">
    <location>
        <begin position="297"/>
        <end position="317"/>
    </location>
</feature>
<feature type="transmembrane region" description="Helical" evidence="8">
    <location>
        <begin position="420"/>
        <end position="442"/>
    </location>
</feature>
<evidence type="ECO:0000256" key="6">
    <source>
        <dbReference type="ARBA" id="ARBA00023136"/>
    </source>
</evidence>
<keyword evidence="7" id="KW-0325">Glycoprotein</keyword>
<accession>A0ABD1FA77</accession>
<dbReference type="InterPro" id="IPR032394">
    <property type="entry name" value="Anoct_dimer"/>
</dbReference>
<dbReference type="AlphaFoldDB" id="A0ABD1FA77"/>
<dbReference type="PANTHER" id="PTHR12308:SF84">
    <property type="entry name" value="ANOCTAMIN"/>
    <property type="match status" value="1"/>
</dbReference>
<feature type="domain" description="Anoctamin dimerisation" evidence="10">
    <location>
        <begin position="7"/>
        <end position="206"/>
    </location>
</feature>
<feature type="transmembrane region" description="Helical" evidence="8">
    <location>
        <begin position="587"/>
        <end position="609"/>
    </location>
</feature>
<evidence type="ECO:0000256" key="4">
    <source>
        <dbReference type="ARBA" id="ARBA00022692"/>
    </source>
</evidence>
<keyword evidence="5 8" id="KW-1133">Transmembrane helix</keyword>
<dbReference type="Pfam" id="PF16178">
    <property type="entry name" value="Anoct_dimer"/>
    <property type="match status" value="1"/>
</dbReference>
<keyword evidence="12" id="KW-1185">Reference proteome</keyword>
<feature type="transmembrane region" description="Helical" evidence="8">
    <location>
        <begin position="372"/>
        <end position="400"/>
    </location>
</feature>
<feature type="transmembrane region" description="Helical" evidence="8">
    <location>
        <begin position="520"/>
        <end position="541"/>
    </location>
</feature>
<dbReference type="GO" id="GO:0005886">
    <property type="term" value="C:plasma membrane"/>
    <property type="evidence" value="ECO:0007669"/>
    <property type="project" value="UniProtKB-SubCell"/>
</dbReference>
<proteinExistence type="inferred from homology"/>
<comment type="similarity">
    <text evidence="2 8">Belongs to the anoctamin family.</text>
</comment>